<keyword evidence="4 9" id="KW-0812">Transmembrane</keyword>
<dbReference type="PANTHER" id="PTHR24421">
    <property type="entry name" value="NITRATE/NITRITE SENSOR PROTEIN NARX-RELATED"/>
    <property type="match status" value="1"/>
</dbReference>
<dbReference type="SMART" id="SM00387">
    <property type="entry name" value="HATPase_c"/>
    <property type="match status" value="1"/>
</dbReference>
<feature type="domain" description="Histidine kinase" evidence="10">
    <location>
        <begin position="309"/>
        <end position="503"/>
    </location>
</feature>
<keyword evidence="2" id="KW-1003">Cell membrane</keyword>
<evidence type="ECO:0000256" key="8">
    <source>
        <dbReference type="ARBA" id="ARBA00023136"/>
    </source>
</evidence>
<dbReference type="Gene3D" id="1.20.5.1930">
    <property type="match status" value="1"/>
</dbReference>
<dbReference type="CDD" id="cd16917">
    <property type="entry name" value="HATPase_UhpB-NarQ-NarX-like"/>
    <property type="match status" value="1"/>
</dbReference>
<dbReference type="Pfam" id="PF02518">
    <property type="entry name" value="HATPase_c"/>
    <property type="match status" value="1"/>
</dbReference>
<evidence type="ECO:0000256" key="4">
    <source>
        <dbReference type="ARBA" id="ARBA00022692"/>
    </source>
</evidence>
<dbReference type="InterPro" id="IPR050482">
    <property type="entry name" value="Sensor_HK_TwoCompSys"/>
</dbReference>
<feature type="transmembrane region" description="Helical" evidence="9">
    <location>
        <begin position="54"/>
        <end position="72"/>
    </location>
</feature>
<dbReference type="GO" id="GO:0016301">
    <property type="term" value="F:kinase activity"/>
    <property type="evidence" value="ECO:0007669"/>
    <property type="project" value="UniProtKB-KW"/>
</dbReference>
<keyword evidence="8 9" id="KW-0472">Membrane</keyword>
<feature type="transmembrane region" description="Helical" evidence="9">
    <location>
        <begin position="253"/>
        <end position="271"/>
    </location>
</feature>
<dbReference type="PROSITE" id="PS50109">
    <property type="entry name" value="HIS_KIN"/>
    <property type="match status" value="1"/>
</dbReference>
<dbReference type="Pfam" id="PF07730">
    <property type="entry name" value="HisKA_3"/>
    <property type="match status" value="1"/>
</dbReference>
<protein>
    <submittedName>
        <fullName evidence="11">Two-component system, NarL family, sensor histidine kinase UhpB</fullName>
    </submittedName>
</protein>
<dbReference type="RefSeq" id="WP_011201435.1">
    <property type="nucleotide sequence ID" value="NZ_CP015031.1"/>
</dbReference>
<comment type="subcellular location">
    <subcellularLocation>
        <location evidence="1">Cell membrane</location>
        <topology evidence="1">Multi-pass membrane protein</topology>
    </subcellularLocation>
</comment>
<feature type="transmembrane region" description="Helical" evidence="9">
    <location>
        <begin position="30"/>
        <end position="47"/>
    </location>
</feature>
<feature type="transmembrane region" description="Helical" evidence="9">
    <location>
        <begin position="133"/>
        <end position="158"/>
    </location>
</feature>
<dbReference type="Pfam" id="PF05231">
    <property type="entry name" value="MASE1"/>
    <property type="match status" value="1"/>
</dbReference>
<dbReference type="InterPro" id="IPR005467">
    <property type="entry name" value="His_kinase_dom"/>
</dbReference>
<comment type="caution">
    <text evidence="11">The sequence shown here is derived from an EMBL/GenBank/DDBJ whole genome shotgun (WGS) entry which is preliminary data.</text>
</comment>
<proteinExistence type="predicted"/>
<organism evidence="11 12">
    <name type="scientific">Basfia succiniciproducens</name>
    <dbReference type="NCBI Taxonomy" id="653940"/>
    <lineage>
        <taxon>Bacteria</taxon>
        <taxon>Pseudomonadati</taxon>
        <taxon>Pseudomonadota</taxon>
        <taxon>Gammaproteobacteria</taxon>
        <taxon>Pasteurellales</taxon>
        <taxon>Pasteurellaceae</taxon>
        <taxon>Basfia</taxon>
    </lineage>
</organism>
<dbReference type="InterPro" id="IPR036890">
    <property type="entry name" value="HATPase_C_sf"/>
</dbReference>
<dbReference type="InterPro" id="IPR007895">
    <property type="entry name" value="MASE1"/>
</dbReference>
<evidence type="ECO:0000256" key="6">
    <source>
        <dbReference type="ARBA" id="ARBA00022989"/>
    </source>
</evidence>
<dbReference type="PANTHER" id="PTHR24421:SF58">
    <property type="entry name" value="SIGNAL TRANSDUCTION HISTIDINE-PROTEIN KINASE_PHOSPHATASE UHPB"/>
    <property type="match status" value="1"/>
</dbReference>
<evidence type="ECO:0000256" key="5">
    <source>
        <dbReference type="ARBA" id="ARBA00022777"/>
    </source>
</evidence>
<evidence type="ECO:0000259" key="10">
    <source>
        <dbReference type="PROSITE" id="PS50109"/>
    </source>
</evidence>
<dbReference type="EMBL" id="FMUQ01000011">
    <property type="protein sequence ID" value="SCY11750.1"/>
    <property type="molecule type" value="Genomic_DNA"/>
</dbReference>
<feature type="transmembrane region" description="Helical" evidence="9">
    <location>
        <begin position="7"/>
        <end position="24"/>
    </location>
</feature>
<evidence type="ECO:0000256" key="1">
    <source>
        <dbReference type="ARBA" id="ARBA00004651"/>
    </source>
</evidence>
<dbReference type="SUPFAM" id="SSF55874">
    <property type="entry name" value="ATPase domain of HSP90 chaperone/DNA topoisomerase II/histidine kinase"/>
    <property type="match status" value="1"/>
</dbReference>
<dbReference type="NCBIfam" id="NF008649">
    <property type="entry name" value="PRK11644.1"/>
    <property type="match status" value="1"/>
</dbReference>
<dbReference type="InterPro" id="IPR011712">
    <property type="entry name" value="Sig_transdc_His_kin_sub3_dim/P"/>
</dbReference>
<dbReference type="Gene3D" id="3.30.565.10">
    <property type="entry name" value="Histidine kinase-like ATPase, C-terminal domain"/>
    <property type="match status" value="1"/>
</dbReference>
<feature type="transmembrane region" description="Helical" evidence="9">
    <location>
        <begin position="78"/>
        <end position="96"/>
    </location>
</feature>
<evidence type="ECO:0000256" key="2">
    <source>
        <dbReference type="ARBA" id="ARBA00022475"/>
    </source>
</evidence>
<sequence>MNAIITLIYSWFIMLCAYFSVWAISDYLLGNSLLALLFLPFALRLGINLHTPKIFWLVSYCAEFCILSLLMYASPNEYYLPAIILSIASLPVTFIGQKYYQGNEARKLAVQGVIAVFVSLLNGIVSFSLSISFFYTFLTSLTGMLLIMPACFLGYDYLFKRKWIPLTASLVHKPISLRAKHILIYILLFLLNIFIQVDIPEEFHRFALFFLAIPIILLAYHYGWQGALLGTLLNSIALIASTGSFSRGELTDLFLSISAQTVTGIFLGLAIQRQRDLNNSLMVELNRNRTLTRQLINTEESIRKEISRELHDEIGQNITAIRTQASIMKRLETSPKIEKVGSMIEQLSLNIYDTTKGLLNRIRPKMLDDLELQQALQNLFLELDLENHGISTALFWENKQNEPLDHIQEITLYRLCQEGLNNIVKYSHASQVIISVLIRKDIELIIQDNGDGFNPETVKSGFGLQGMKERVDILCGKFQLISKERSVSPQQHGTTIKITLPRL</sequence>
<evidence type="ECO:0000313" key="11">
    <source>
        <dbReference type="EMBL" id="SCY11750.1"/>
    </source>
</evidence>
<keyword evidence="5 11" id="KW-0418">Kinase</keyword>
<dbReference type="InterPro" id="IPR003594">
    <property type="entry name" value="HATPase_dom"/>
</dbReference>
<evidence type="ECO:0000256" key="7">
    <source>
        <dbReference type="ARBA" id="ARBA00023012"/>
    </source>
</evidence>
<dbReference type="Proteomes" id="UP000199588">
    <property type="component" value="Unassembled WGS sequence"/>
</dbReference>
<name>A0A1G5DBF2_9PAST</name>
<gene>
    <name evidence="11" type="ORF">SAMN02910354_01542</name>
</gene>
<evidence type="ECO:0000313" key="12">
    <source>
        <dbReference type="Proteomes" id="UP000199588"/>
    </source>
</evidence>
<keyword evidence="12" id="KW-1185">Reference proteome</keyword>
<keyword evidence="7" id="KW-0902">Two-component regulatory system</keyword>
<accession>A0A1G5DBF2</accession>
<keyword evidence="6 9" id="KW-1133">Transmembrane helix</keyword>
<feature type="transmembrane region" description="Helical" evidence="9">
    <location>
        <begin position="179"/>
        <end position="197"/>
    </location>
</feature>
<evidence type="ECO:0000256" key="9">
    <source>
        <dbReference type="SAM" id="Phobius"/>
    </source>
</evidence>
<feature type="transmembrane region" description="Helical" evidence="9">
    <location>
        <begin position="108"/>
        <end position="127"/>
    </location>
</feature>
<evidence type="ECO:0000256" key="3">
    <source>
        <dbReference type="ARBA" id="ARBA00022679"/>
    </source>
</evidence>
<reference evidence="11 12" key="1">
    <citation type="submission" date="2016-10" db="EMBL/GenBank/DDBJ databases">
        <authorList>
            <person name="Varghese N."/>
            <person name="Submissions S."/>
        </authorList>
    </citation>
    <scope>NUCLEOTIDE SEQUENCE [LARGE SCALE GENOMIC DNA]</scope>
    <source>
        <strain evidence="11 12">DSM 22022</strain>
    </source>
</reference>
<keyword evidence="3" id="KW-0808">Transferase</keyword>